<evidence type="ECO:0000256" key="1">
    <source>
        <dbReference type="SAM" id="MobiDB-lite"/>
    </source>
</evidence>
<dbReference type="Proteomes" id="UP000256690">
    <property type="component" value="Unassembled WGS sequence"/>
</dbReference>
<dbReference type="InterPro" id="IPR032675">
    <property type="entry name" value="LRR_dom_sf"/>
</dbReference>
<protein>
    <submittedName>
        <fullName evidence="2">Uncharacterized protein</fullName>
    </submittedName>
</protein>
<keyword evidence="3" id="KW-1185">Reference proteome</keyword>
<dbReference type="Gene3D" id="3.80.10.10">
    <property type="entry name" value="Ribonuclease Inhibitor"/>
    <property type="match status" value="1"/>
</dbReference>
<feature type="region of interest" description="Disordered" evidence="1">
    <location>
        <begin position="1"/>
        <end position="28"/>
    </location>
</feature>
<dbReference type="AlphaFoldDB" id="A0A3D8QW62"/>
<organism evidence="2 3">
    <name type="scientific">Aspergillus mulundensis</name>
    <dbReference type="NCBI Taxonomy" id="1810919"/>
    <lineage>
        <taxon>Eukaryota</taxon>
        <taxon>Fungi</taxon>
        <taxon>Dikarya</taxon>
        <taxon>Ascomycota</taxon>
        <taxon>Pezizomycotina</taxon>
        <taxon>Eurotiomycetes</taxon>
        <taxon>Eurotiomycetidae</taxon>
        <taxon>Eurotiales</taxon>
        <taxon>Aspergillaceae</taxon>
        <taxon>Aspergillus</taxon>
        <taxon>Aspergillus subgen. Nidulantes</taxon>
    </lineage>
</organism>
<evidence type="ECO:0000313" key="3">
    <source>
        <dbReference type="Proteomes" id="UP000256690"/>
    </source>
</evidence>
<dbReference type="RefSeq" id="XP_026599857.1">
    <property type="nucleotide sequence ID" value="XM_026751509.1"/>
</dbReference>
<accession>A0A3D8QW62</accession>
<evidence type="ECO:0000313" key="2">
    <source>
        <dbReference type="EMBL" id="RDW65754.1"/>
    </source>
</evidence>
<dbReference type="OrthoDB" id="5279008at2759"/>
<dbReference type="SUPFAM" id="SSF52047">
    <property type="entry name" value="RNI-like"/>
    <property type="match status" value="1"/>
</dbReference>
<reference evidence="2 3" key="1">
    <citation type="journal article" date="2018" name="IMA Fungus">
        <title>IMA Genome-F 9: Draft genome sequence of Annulohypoxylon stygium, Aspergillus mulundensis, Berkeleyomyces basicola (syn. Thielaviopsis basicola), Ceratocystis smalleyi, two Cercospora beticola strains, Coleophoma cylindrospora, Fusarium fracticaudum, Phialophora cf. hyalina, and Morchella septimelata.</title>
        <authorList>
            <person name="Wingfield B.D."/>
            <person name="Bills G.F."/>
            <person name="Dong Y."/>
            <person name="Huang W."/>
            <person name="Nel W.J."/>
            <person name="Swalarsk-Parry B.S."/>
            <person name="Vaghefi N."/>
            <person name="Wilken P.M."/>
            <person name="An Z."/>
            <person name="de Beer Z.W."/>
            <person name="De Vos L."/>
            <person name="Chen L."/>
            <person name="Duong T.A."/>
            <person name="Gao Y."/>
            <person name="Hammerbacher A."/>
            <person name="Kikkert J.R."/>
            <person name="Li Y."/>
            <person name="Li H."/>
            <person name="Li K."/>
            <person name="Li Q."/>
            <person name="Liu X."/>
            <person name="Ma X."/>
            <person name="Naidoo K."/>
            <person name="Pethybridge S.J."/>
            <person name="Sun J."/>
            <person name="Steenkamp E.T."/>
            <person name="van der Nest M.A."/>
            <person name="van Wyk S."/>
            <person name="Wingfield M.J."/>
            <person name="Xiong C."/>
            <person name="Yue Q."/>
            <person name="Zhang X."/>
        </authorList>
    </citation>
    <scope>NUCLEOTIDE SEQUENCE [LARGE SCALE GENOMIC DNA]</scope>
    <source>
        <strain evidence="2 3">DSM 5745</strain>
    </source>
</reference>
<gene>
    <name evidence="2" type="ORF">DSM5745_09493</name>
</gene>
<dbReference type="EMBL" id="PVWQ01000013">
    <property type="protein sequence ID" value="RDW65754.1"/>
    <property type="molecule type" value="Genomic_DNA"/>
</dbReference>
<feature type="compositionally biased region" description="Polar residues" evidence="1">
    <location>
        <begin position="1"/>
        <end position="16"/>
    </location>
</feature>
<sequence>MSLSQGQVQGSCTQKPIPQHLPLNRPRPNLDSLPAEILGQIASEVRPATELAELRLINRHVSKSFTYEWAKRTFEQVETDLSSKSLERLDIISTNPDFAVHVKHIKVAWHQSEEIDVDRGQVFGSRLRWRRDSSGGLVFPQPTAQRWEDVFARFTNCVSFSIERPFDSQGYADLDGEYWEPRGLLLMDLHMFMMNMFSSGRVVVEKYEVDWRTDKSGYDDAEPFDINAPGVNTAHLRNPSFAAAWGNIRSLDLHLGDVTPGGGQYIVELLNLAPKLESLTLDIEESEDGKEAAVILESLGSADCPFQLKSLRVEEARLAGSEDDLHMALARHRSTLTSMELVSIHLGADGIRSLFDFFFFYKLPVLSEFLLNNVQDWEEVGSSREPRLLIFPQLHTELSGHRLFEQNLDDHSYVDPCRMFYYFGPKGSEALTFLSREYHFGASGSV</sequence>
<proteinExistence type="predicted"/>
<name>A0A3D8QW62_9EURO</name>
<comment type="caution">
    <text evidence="2">The sequence shown here is derived from an EMBL/GenBank/DDBJ whole genome shotgun (WGS) entry which is preliminary data.</text>
</comment>
<dbReference type="GeneID" id="38119863"/>